<reference evidence="5 6" key="1">
    <citation type="submission" date="2014-12" db="EMBL/GenBank/DDBJ databases">
        <title>Draft genome sequence of Paenibacillus kamchatkensis strain B-2647.</title>
        <authorList>
            <person name="Karlyshev A.V."/>
            <person name="Kudryashova E.B."/>
        </authorList>
    </citation>
    <scope>NUCLEOTIDE SEQUENCE [LARGE SCALE GENOMIC DNA]</scope>
    <source>
        <strain evidence="5 6">VKM B-2647</strain>
    </source>
</reference>
<dbReference type="Proteomes" id="UP000031967">
    <property type="component" value="Unassembled WGS sequence"/>
</dbReference>
<dbReference type="InterPro" id="IPR017871">
    <property type="entry name" value="ABC_transporter-like_CS"/>
</dbReference>
<evidence type="ECO:0000313" key="5">
    <source>
        <dbReference type="EMBL" id="KIL39919.1"/>
    </source>
</evidence>
<dbReference type="Pfam" id="PF00005">
    <property type="entry name" value="ABC_tran"/>
    <property type="match status" value="1"/>
</dbReference>
<keyword evidence="3 5" id="KW-0067">ATP-binding</keyword>
<feature type="domain" description="ABC transporter" evidence="4">
    <location>
        <begin position="17"/>
        <end position="251"/>
    </location>
</feature>
<organism evidence="5 6">
    <name type="scientific">Gordoniibacillus kamchatkensis</name>
    <dbReference type="NCBI Taxonomy" id="1590651"/>
    <lineage>
        <taxon>Bacteria</taxon>
        <taxon>Bacillati</taxon>
        <taxon>Bacillota</taxon>
        <taxon>Bacilli</taxon>
        <taxon>Bacillales</taxon>
        <taxon>Paenibacillaceae</taxon>
        <taxon>Gordoniibacillus</taxon>
    </lineage>
</organism>
<dbReference type="InterPro" id="IPR003593">
    <property type="entry name" value="AAA+_ATPase"/>
</dbReference>
<dbReference type="CDD" id="cd03293">
    <property type="entry name" value="ABC_NrtD_SsuB_transporters"/>
    <property type="match status" value="1"/>
</dbReference>
<evidence type="ECO:0000256" key="2">
    <source>
        <dbReference type="ARBA" id="ARBA00022741"/>
    </source>
</evidence>
<evidence type="ECO:0000259" key="4">
    <source>
        <dbReference type="PROSITE" id="PS50893"/>
    </source>
</evidence>
<dbReference type="PANTHER" id="PTHR42788">
    <property type="entry name" value="TAURINE IMPORT ATP-BINDING PROTEIN-RELATED"/>
    <property type="match status" value="1"/>
</dbReference>
<proteinExistence type="predicted"/>
<dbReference type="GO" id="GO:0005524">
    <property type="term" value="F:ATP binding"/>
    <property type="evidence" value="ECO:0007669"/>
    <property type="project" value="UniProtKB-KW"/>
</dbReference>
<keyword evidence="1" id="KW-0813">Transport</keyword>
<dbReference type="PROSITE" id="PS50893">
    <property type="entry name" value="ABC_TRANSPORTER_2"/>
    <property type="match status" value="1"/>
</dbReference>
<keyword evidence="2" id="KW-0547">Nucleotide-binding</keyword>
<protein>
    <submittedName>
        <fullName evidence="5">Nitrate ABC transporter ATP-binding protein</fullName>
    </submittedName>
</protein>
<comment type="caution">
    <text evidence="5">The sequence shown here is derived from an EMBL/GenBank/DDBJ whole genome shotgun (WGS) entry which is preliminary data.</text>
</comment>
<dbReference type="PROSITE" id="PS00211">
    <property type="entry name" value="ABC_TRANSPORTER_1"/>
    <property type="match status" value="1"/>
</dbReference>
<dbReference type="PANTHER" id="PTHR42788:SF2">
    <property type="entry name" value="ABC TRANSPORTER ATP-BINDING PROTEIN"/>
    <property type="match status" value="1"/>
</dbReference>
<evidence type="ECO:0000313" key="6">
    <source>
        <dbReference type="Proteomes" id="UP000031967"/>
    </source>
</evidence>
<evidence type="ECO:0000256" key="1">
    <source>
        <dbReference type="ARBA" id="ARBA00022448"/>
    </source>
</evidence>
<accession>A0ABR5AFX3</accession>
<keyword evidence="6" id="KW-1185">Reference proteome</keyword>
<dbReference type="InterPro" id="IPR050166">
    <property type="entry name" value="ABC_transporter_ATP-bind"/>
</dbReference>
<gene>
    <name evidence="5" type="ORF">SD70_16990</name>
</gene>
<sequence>MKEGAHVSAVTGGEPLLALEHIRKSFPGAGKGDAAVKVLDGVTLQVGSGEFVAILGPSGSGKTTLFRLIGGLLQPDSGAIRLGGEDIAGQRGRIGYMPQQPSLLPWRNVLDNVLMAAEIAGISRKEAEPKAREWLVRAGLGGCESAYPHELSGGMQQRASFVRALLGPQQLLCLDEPFGALDAMTRLEMQLWLGSLWQESGRAVLLVTHSIDEALLLADRVYVLSAKPATVLEEVKVPWPHPRSEANMAEPQFVRLRQQLYDVLRKAKEVPQR</sequence>
<dbReference type="SMART" id="SM00382">
    <property type="entry name" value="AAA"/>
    <property type="match status" value="1"/>
</dbReference>
<dbReference type="EMBL" id="JXAK01000029">
    <property type="protein sequence ID" value="KIL39919.1"/>
    <property type="molecule type" value="Genomic_DNA"/>
</dbReference>
<dbReference type="InterPro" id="IPR003439">
    <property type="entry name" value="ABC_transporter-like_ATP-bd"/>
</dbReference>
<dbReference type="SUPFAM" id="SSF52540">
    <property type="entry name" value="P-loop containing nucleoside triphosphate hydrolases"/>
    <property type="match status" value="1"/>
</dbReference>
<dbReference type="InterPro" id="IPR027417">
    <property type="entry name" value="P-loop_NTPase"/>
</dbReference>
<evidence type="ECO:0000256" key="3">
    <source>
        <dbReference type="ARBA" id="ARBA00022840"/>
    </source>
</evidence>
<name>A0ABR5AFX3_9BACL</name>
<dbReference type="Gene3D" id="3.40.50.300">
    <property type="entry name" value="P-loop containing nucleotide triphosphate hydrolases"/>
    <property type="match status" value="1"/>
</dbReference>